<organism evidence="2 3">
    <name type="scientific">Ascobolus immersus RN42</name>
    <dbReference type="NCBI Taxonomy" id="1160509"/>
    <lineage>
        <taxon>Eukaryota</taxon>
        <taxon>Fungi</taxon>
        <taxon>Dikarya</taxon>
        <taxon>Ascomycota</taxon>
        <taxon>Pezizomycotina</taxon>
        <taxon>Pezizomycetes</taxon>
        <taxon>Pezizales</taxon>
        <taxon>Ascobolaceae</taxon>
        <taxon>Ascobolus</taxon>
    </lineage>
</organism>
<sequence length="108" mass="11975">MSSNESKTPASGPESTPQQQQLEPPKAGKEGTFTSGSFDGEVYPWETDPPSGVPLSTIPFRETRIYKLNIASGDPSLLDHAVYCVHRRQPHIRPEQYEVEATVDIHEP</sequence>
<name>A0A3N4HKW4_ASCIM</name>
<proteinExistence type="predicted"/>
<keyword evidence="3" id="KW-1185">Reference proteome</keyword>
<feature type="region of interest" description="Disordered" evidence="1">
    <location>
        <begin position="1"/>
        <end position="56"/>
    </location>
</feature>
<evidence type="ECO:0000313" key="2">
    <source>
        <dbReference type="EMBL" id="RPA73536.1"/>
    </source>
</evidence>
<dbReference type="EMBL" id="ML119818">
    <property type="protein sequence ID" value="RPA73536.1"/>
    <property type="molecule type" value="Genomic_DNA"/>
</dbReference>
<dbReference type="AlphaFoldDB" id="A0A3N4HKW4"/>
<protein>
    <submittedName>
        <fullName evidence="2">Uncharacterized protein</fullName>
    </submittedName>
</protein>
<feature type="compositionally biased region" description="Polar residues" evidence="1">
    <location>
        <begin position="1"/>
        <end position="22"/>
    </location>
</feature>
<evidence type="ECO:0000256" key="1">
    <source>
        <dbReference type="SAM" id="MobiDB-lite"/>
    </source>
</evidence>
<gene>
    <name evidence="2" type="ORF">BJ508DRAFT_313737</name>
</gene>
<accession>A0A3N4HKW4</accession>
<dbReference type="Proteomes" id="UP000275078">
    <property type="component" value="Unassembled WGS sequence"/>
</dbReference>
<evidence type="ECO:0000313" key="3">
    <source>
        <dbReference type="Proteomes" id="UP000275078"/>
    </source>
</evidence>
<reference evidence="2 3" key="1">
    <citation type="journal article" date="2018" name="Nat. Ecol. Evol.">
        <title>Pezizomycetes genomes reveal the molecular basis of ectomycorrhizal truffle lifestyle.</title>
        <authorList>
            <person name="Murat C."/>
            <person name="Payen T."/>
            <person name="Noel B."/>
            <person name="Kuo A."/>
            <person name="Morin E."/>
            <person name="Chen J."/>
            <person name="Kohler A."/>
            <person name="Krizsan K."/>
            <person name="Balestrini R."/>
            <person name="Da Silva C."/>
            <person name="Montanini B."/>
            <person name="Hainaut M."/>
            <person name="Levati E."/>
            <person name="Barry K.W."/>
            <person name="Belfiori B."/>
            <person name="Cichocki N."/>
            <person name="Clum A."/>
            <person name="Dockter R.B."/>
            <person name="Fauchery L."/>
            <person name="Guy J."/>
            <person name="Iotti M."/>
            <person name="Le Tacon F."/>
            <person name="Lindquist E.A."/>
            <person name="Lipzen A."/>
            <person name="Malagnac F."/>
            <person name="Mello A."/>
            <person name="Molinier V."/>
            <person name="Miyauchi S."/>
            <person name="Poulain J."/>
            <person name="Riccioni C."/>
            <person name="Rubini A."/>
            <person name="Sitrit Y."/>
            <person name="Splivallo R."/>
            <person name="Traeger S."/>
            <person name="Wang M."/>
            <person name="Zifcakova L."/>
            <person name="Wipf D."/>
            <person name="Zambonelli A."/>
            <person name="Paolocci F."/>
            <person name="Nowrousian M."/>
            <person name="Ottonello S."/>
            <person name="Baldrian P."/>
            <person name="Spatafora J.W."/>
            <person name="Henrissat B."/>
            <person name="Nagy L.G."/>
            <person name="Aury J.M."/>
            <person name="Wincker P."/>
            <person name="Grigoriev I.V."/>
            <person name="Bonfante P."/>
            <person name="Martin F.M."/>
        </authorList>
    </citation>
    <scope>NUCLEOTIDE SEQUENCE [LARGE SCALE GENOMIC DNA]</scope>
    <source>
        <strain evidence="2 3">RN42</strain>
    </source>
</reference>